<reference evidence="2" key="1">
    <citation type="submission" date="2021-02" db="EMBL/GenBank/DDBJ databases">
        <authorList>
            <person name="Nowell W R."/>
        </authorList>
    </citation>
    <scope>NUCLEOTIDE SEQUENCE</scope>
    <source>
        <strain evidence="2">Ploen Becks lab</strain>
    </source>
</reference>
<dbReference type="AlphaFoldDB" id="A0A813NKY1"/>
<evidence type="ECO:0000313" key="2">
    <source>
        <dbReference type="EMBL" id="CAF0739711.1"/>
    </source>
</evidence>
<keyword evidence="1" id="KW-0853">WD repeat</keyword>
<dbReference type="OrthoDB" id="6019893at2759"/>
<keyword evidence="3" id="KW-1185">Reference proteome</keyword>
<dbReference type="Gene3D" id="2.130.10.10">
    <property type="entry name" value="YVTN repeat-like/Quinoprotein amine dehydrogenase"/>
    <property type="match status" value="2"/>
</dbReference>
<evidence type="ECO:0000256" key="1">
    <source>
        <dbReference type="PROSITE-ProRule" id="PRU00221"/>
    </source>
</evidence>
<gene>
    <name evidence="2" type="ORF">OXX778_LOCUS3327</name>
</gene>
<dbReference type="SMART" id="SM00320">
    <property type="entry name" value="WD40"/>
    <property type="match status" value="3"/>
</dbReference>
<dbReference type="PANTHER" id="PTHR44156">
    <property type="entry name" value="SUPERNUMERARY LIMBS, ISOFORM B-RELATED"/>
    <property type="match status" value="1"/>
</dbReference>
<dbReference type="InterPro" id="IPR053299">
    <property type="entry name" value="ASTRA_WD_repeat"/>
</dbReference>
<name>A0A813NKY1_9BILA</name>
<dbReference type="Proteomes" id="UP000663879">
    <property type="component" value="Unassembled WGS sequence"/>
</dbReference>
<dbReference type="Pfam" id="PF00400">
    <property type="entry name" value="WD40"/>
    <property type="match status" value="1"/>
</dbReference>
<dbReference type="InterPro" id="IPR036322">
    <property type="entry name" value="WD40_repeat_dom_sf"/>
</dbReference>
<dbReference type="EMBL" id="CAJNOC010000289">
    <property type="protein sequence ID" value="CAF0739711.1"/>
    <property type="molecule type" value="Genomic_DNA"/>
</dbReference>
<evidence type="ECO:0000313" key="3">
    <source>
        <dbReference type="Proteomes" id="UP000663879"/>
    </source>
</evidence>
<feature type="repeat" description="WD" evidence="1">
    <location>
        <begin position="340"/>
        <end position="372"/>
    </location>
</feature>
<organism evidence="2 3">
    <name type="scientific">Brachionus calyciflorus</name>
    <dbReference type="NCBI Taxonomy" id="104777"/>
    <lineage>
        <taxon>Eukaryota</taxon>
        <taxon>Metazoa</taxon>
        <taxon>Spiralia</taxon>
        <taxon>Gnathifera</taxon>
        <taxon>Rotifera</taxon>
        <taxon>Eurotatoria</taxon>
        <taxon>Monogononta</taxon>
        <taxon>Pseudotrocha</taxon>
        <taxon>Ploima</taxon>
        <taxon>Brachionidae</taxon>
        <taxon>Brachionus</taxon>
    </lineage>
</organism>
<comment type="caution">
    <text evidence="2">The sequence shown here is derived from an EMBL/GenBank/DDBJ whole genome shotgun (WGS) entry which is preliminary data.</text>
</comment>
<accession>A0A813NKY1</accession>
<dbReference type="SUPFAM" id="SSF50978">
    <property type="entry name" value="WD40 repeat-like"/>
    <property type="match status" value="1"/>
</dbReference>
<dbReference type="InterPro" id="IPR015943">
    <property type="entry name" value="WD40/YVTN_repeat-like_dom_sf"/>
</dbReference>
<sequence>MNEYEFLDDINFDDFVNKLDQLEIRVDIDTSERLFKALTLENSSKLDRLTFEIFIDVYQSKEAELKKINRFLPINKLRTIEFSLKVSPYSVVPNYGIGISVLTQKCLYFLEQGTNKRKVLTELKDIISIEKTQYSKGFFQSKPALKITTISQVVYISPDGEVSVWYLLLNELCSSFRIANETKDSSLIQYAAINVLLLDSLIQSGLNSTTNHSEDLERSIKYLSFYTFYKSDSTRLQMSTDAKKILHLRINPSSREYTSQSVESMIYVDIERYPTVWCAIGNRIKIFDAITWNDEIMDIKLETKITCLLHEPLNSKVWISTLDKYFYVMDVLTRSFIRRIQDHTDVIINISLFKKIDKVITASSNGEILVWDPEKIEKKDTANLNELFQNKSKLAEVTTSRNYLILTSSSSIEILDEKLQYKETIKFKIGETYEKISCTCVSYDKDSDDEFLWVGNSTNGIVTVWNLNRFELVMRIGVEECNGYRSFLCVDDFIWAGSKDGRLMLFSSKYYECEKSFKAHKDTVRSLCFVEYNKFVISGAGSRDGSIAVWRSSIINRKTIAGSIGKMLSPENK</sequence>
<dbReference type="PROSITE" id="PS50082">
    <property type="entry name" value="WD_REPEATS_2"/>
    <property type="match status" value="1"/>
</dbReference>
<dbReference type="InterPro" id="IPR001680">
    <property type="entry name" value="WD40_rpt"/>
</dbReference>
<proteinExistence type="predicted"/>
<protein>
    <submittedName>
        <fullName evidence="2">Uncharacterized protein</fullName>
    </submittedName>
</protein>